<evidence type="ECO:0000256" key="8">
    <source>
        <dbReference type="ARBA" id="ARBA00023141"/>
    </source>
</evidence>
<evidence type="ECO:0000313" key="14">
    <source>
        <dbReference type="EMBL" id="KXS22100.1"/>
    </source>
</evidence>
<proteinExistence type="predicted"/>
<dbReference type="GO" id="GO:0005737">
    <property type="term" value="C:cytoplasm"/>
    <property type="evidence" value="ECO:0007669"/>
    <property type="project" value="UniProtKB-SubCell"/>
</dbReference>
<dbReference type="GO" id="GO:0006571">
    <property type="term" value="P:tyrosine biosynthetic process"/>
    <property type="evidence" value="ECO:0007669"/>
    <property type="project" value="UniProtKB-KW"/>
</dbReference>
<dbReference type="AlphaFoldDB" id="A0A139AZG5"/>
<dbReference type="InterPro" id="IPR008238">
    <property type="entry name" value="Chorismate_mutase_AroQ_euk"/>
</dbReference>
<sequence>MNFFENAGSGPTGPLSLGKLRQTLIRLEDTIVFALIERAQFAHNAIIYEPGKFDFKDFGGSFMEWVLRETEVVHAKVRRFASPDENPFFDDLPDAILPALEYPPVLHPNNINVNPDILRMYTQEIIPAICRPGDDLQYGSASTRDVECLQALSRRIHCGKFVAEAKFLDPAQHDLYVDAIRRGDAARCEELLTNKAVEAQVVRRMRRKALIYGQDITIDGEVETKPRPESPTGGQGSRKIDLDVVVNMYEKFVIPLTVKVEVDYLMRRLT</sequence>
<comment type="catalytic activity">
    <reaction evidence="11">
        <text>chorismate = prephenate</text>
        <dbReference type="Rhea" id="RHEA:13897"/>
        <dbReference type="ChEBI" id="CHEBI:29748"/>
        <dbReference type="ChEBI" id="CHEBI:29934"/>
        <dbReference type="EC" id="5.4.99.5"/>
    </reaction>
    <physiologicalReaction direction="left-to-right" evidence="11">
        <dbReference type="Rhea" id="RHEA:13898"/>
    </physiologicalReaction>
</comment>
<dbReference type="GO" id="GO:0005634">
    <property type="term" value="C:nucleus"/>
    <property type="evidence" value="ECO:0007669"/>
    <property type="project" value="EnsemblFungi"/>
</dbReference>
<evidence type="ECO:0000256" key="11">
    <source>
        <dbReference type="ARBA" id="ARBA00023979"/>
    </source>
</evidence>
<dbReference type="GO" id="GO:0004106">
    <property type="term" value="F:chorismate mutase activity"/>
    <property type="evidence" value="ECO:0007669"/>
    <property type="project" value="UniProtKB-UniRule"/>
</dbReference>
<gene>
    <name evidence="14" type="ORF">M427DRAFT_106499</name>
</gene>
<evidence type="ECO:0000256" key="10">
    <source>
        <dbReference type="ARBA" id="ARBA00023235"/>
    </source>
</evidence>
<dbReference type="UniPathway" id="UPA00120">
    <property type="reaction ID" value="UER00203"/>
</dbReference>
<dbReference type="SUPFAM" id="SSF48600">
    <property type="entry name" value="Chorismate mutase II"/>
    <property type="match status" value="1"/>
</dbReference>
<dbReference type="GO" id="GO:0046417">
    <property type="term" value="P:chorismate metabolic process"/>
    <property type="evidence" value="ECO:0007669"/>
    <property type="project" value="EnsemblFungi"/>
</dbReference>
<evidence type="ECO:0000256" key="5">
    <source>
        <dbReference type="ARBA" id="ARBA00022490"/>
    </source>
</evidence>
<dbReference type="EC" id="5.4.99.5" evidence="3 12"/>
<dbReference type="NCBIfam" id="TIGR01802">
    <property type="entry name" value="CM_pl-yst"/>
    <property type="match status" value="1"/>
</dbReference>
<evidence type="ECO:0000256" key="2">
    <source>
        <dbReference type="ARBA" id="ARBA00004817"/>
    </source>
</evidence>
<dbReference type="PIRSF" id="PIRSF017318">
    <property type="entry name" value="Chor_mut_AroQ_eu"/>
    <property type="match status" value="1"/>
</dbReference>
<evidence type="ECO:0000259" key="13">
    <source>
        <dbReference type="Pfam" id="PF01817"/>
    </source>
</evidence>
<feature type="domain" description="Chorismate mutase" evidence="13">
    <location>
        <begin position="142"/>
        <end position="261"/>
    </location>
</feature>
<dbReference type="EMBL" id="KQ965731">
    <property type="protein sequence ID" value="KXS22100.1"/>
    <property type="molecule type" value="Genomic_DNA"/>
</dbReference>
<evidence type="ECO:0000256" key="12">
    <source>
        <dbReference type="PIRNR" id="PIRNR017318"/>
    </source>
</evidence>
<dbReference type="PANTHER" id="PTHR21145">
    <property type="entry name" value="CHORISMATE MUTASE"/>
    <property type="match status" value="1"/>
</dbReference>
<comment type="subcellular location">
    <subcellularLocation>
        <location evidence="1">Cytoplasm</location>
    </subcellularLocation>
</comment>
<keyword evidence="15" id="KW-1185">Reference proteome</keyword>
<evidence type="ECO:0000256" key="7">
    <source>
        <dbReference type="ARBA" id="ARBA00022605"/>
    </source>
</evidence>
<dbReference type="Proteomes" id="UP000070544">
    <property type="component" value="Unassembled WGS sequence"/>
</dbReference>
<evidence type="ECO:0000256" key="6">
    <source>
        <dbReference type="ARBA" id="ARBA00022498"/>
    </source>
</evidence>
<keyword evidence="6" id="KW-0827">Tyrosine biosynthesis</keyword>
<dbReference type="InterPro" id="IPR002701">
    <property type="entry name" value="CM_II_prokaryot"/>
</dbReference>
<reference evidence="14 15" key="1">
    <citation type="journal article" date="2015" name="Genome Biol. Evol.">
        <title>Phylogenomic analyses indicate that early fungi evolved digesting cell walls of algal ancestors of land plants.</title>
        <authorList>
            <person name="Chang Y."/>
            <person name="Wang S."/>
            <person name="Sekimoto S."/>
            <person name="Aerts A.L."/>
            <person name="Choi C."/>
            <person name="Clum A."/>
            <person name="LaButti K.M."/>
            <person name="Lindquist E.A."/>
            <person name="Yee Ngan C."/>
            <person name="Ohm R.A."/>
            <person name="Salamov A.A."/>
            <person name="Grigoriev I.V."/>
            <person name="Spatafora J.W."/>
            <person name="Berbee M.L."/>
        </authorList>
    </citation>
    <scope>NUCLEOTIDE SEQUENCE [LARGE SCALE GENOMIC DNA]</scope>
    <source>
        <strain evidence="14 15">JEL478</strain>
    </source>
</reference>
<dbReference type="PROSITE" id="PS51169">
    <property type="entry name" value="CHORISMATE_MUT_3"/>
    <property type="match status" value="1"/>
</dbReference>
<protein>
    <recommendedName>
        <fullName evidence="4 12">Chorismate mutase</fullName>
        <ecNumber evidence="3 12">5.4.99.5</ecNumber>
    </recommendedName>
</protein>
<dbReference type="STRING" id="1344416.A0A139AZG5"/>
<dbReference type="GO" id="GO:0072545">
    <property type="term" value="F:L-tyrosine binding"/>
    <property type="evidence" value="ECO:0007669"/>
    <property type="project" value="EnsemblFungi"/>
</dbReference>
<organism evidence="14 15">
    <name type="scientific">Gonapodya prolifera (strain JEL478)</name>
    <name type="common">Monoblepharis prolifera</name>
    <dbReference type="NCBI Taxonomy" id="1344416"/>
    <lineage>
        <taxon>Eukaryota</taxon>
        <taxon>Fungi</taxon>
        <taxon>Fungi incertae sedis</taxon>
        <taxon>Chytridiomycota</taxon>
        <taxon>Chytridiomycota incertae sedis</taxon>
        <taxon>Monoblepharidomycetes</taxon>
        <taxon>Monoblepharidales</taxon>
        <taxon>Gonapodyaceae</taxon>
        <taxon>Gonapodya</taxon>
    </lineage>
</organism>
<dbReference type="InterPro" id="IPR036263">
    <property type="entry name" value="Chorismate_II_sf"/>
</dbReference>
<dbReference type="OrthoDB" id="191918at2759"/>
<keyword evidence="8 12" id="KW-0057">Aromatic amino acid biosynthesis</keyword>
<evidence type="ECO:0000256" key="9">
    <source>
        <dbReference type="ARBA" id="ARBA00023222"/>
    </source>
</evidence>
<comment type="pathway">
    <text evidence="2">Metabolic intermediate biosynthesis; prephenate biosynthesis; prephenate from chorismate: step 1/1.</text>
</comment>
<evidence type="ECO:0000256" key="1">
    <source>
        <dbReference type="ARBA" id="ARBA00004496"/>
    </source>
</evidence>
<evidence type="ECO:0000313" key="15">
    <source>
        <dbReference type="Proteomes" id="UP000070544"/>
    </source>
</evidence>
<dbReference type="PANTHER" id="PTHR21145:SF12">
    <property type="entry name" value="CHORISMATE MUTASE"/>
    <property type="match status" value="1"/>
</dbReference>
<evidence type="ECO:0000256" key="3">
    <source>
        <dbReference type="ARBA" id="ARBA00012404"/>
    </source>
</evidence>
<dbReference type="Gene3D" id="1.10.590.10">
    <property type="entry name" value="Chorismate mutase, AroQ class superfamily, eukaryotic"/>
    <property type="match status" value="1"/>
</dbReference>
<accession>A0A139AZG5</accession>
<keyword evidence="5" id="KW-0963">Cytoplasm</keyword>
<evidence type="ECO:0000256" key="4">
    <source>
        <dbReference type="ARBA" id="ARBA00020296"/>
    </source>
</evidence>
<dbReference type="OMA" id="ATCDVNC"/>
<keyword evidence="9" id="KW-0584">Phenylalanine biosynthesis</keyword>
<dbReference type="InterPro" id="IPR037039">
    <property type="entry name" value="CM_AroQ_sf_eucaryotic"/>
</dbReference>
<dbReference type="GO" id="GO:0009094">
    <property type="term" value="P:L-phenylalanine biosynthetic process"/>
    <property type="evidence" value="ECO:0007669"/>
    <property type="project" value="UniProtKB-KW"/>
</dbReference>
<dbReference type="GO" id="GO:0120284">
    <property type="term" value="F:tryptophan binding"/>
    <property type="evidence" value="ECO:0007669"/>
    <property type="project" value="EnsemblFungi"/>
</dbReference>
<keyword evidence="7 12" id="KW-0028">Amino-acid biosynthesis</keyword>
<keyword evidence="10 12" id="KW-0413">Isomerase</keyword>
<name>A0A139AZG5_GONPJ</name>
<dbReference type="Pfam" id="PF01817">
    <property type="entry name" value="CM_2"/>
    <property type="match status" value="1"/>
</dbReference>